<dbReference type="AlphaFoldDB" id="A0A6C0KZE3"/>
<organism evidence="1">
    <name type="scientific">viral metagenome</name>
    <dbReference type="NCBI Taxonomy" id="1070528"/>
    <lineage>
        <taxon>unclassified sequences</taxon>
        <taxon>metagenomes</taxon>
        <taxon>organismal metagenomes</taxon>
    </lineage>
</organism>
<accession>A0A6C0KZE3</accession>
<dbReference type="EMBL" id="MN741015">
    <property type="protein sequence ID" value="QHU22643.1"/>
    <property type="molecule type" value="Genomic_DNA"/>
</dbReference>
<reference evidence="1" key="1">
    <citation type="journal article" date="2020" name="Nature">
        <title>Giant virus diversity and host interactions through global metagenomics.</title>
        <authorList>
            <person name="Schulz F."/>
            <person name="Roux S."/>
            <person name="Paez-Espino D."/>
            <person name="Jungbluth S."/>
            <person name="Walsh D.A."/>
            <person name="Denef V.J."/>
            <person name="McMahon K.D."/>
            <person name="Konstantinidis K.T."/>
            <person name="Eloe-Fadrosh E.A."/>
            <person name="Kyrpides N.C."/>
            <person name="Woyke T."/>
        </authorList>
    </citation>
    <scope>NUCLEOTIDE SEQUENCE</scope>
    <source>
        <strain evidence="1">GVMAG-S-ERX555907-102</strain>
    </source>
</reference>
<protein>
    <submittedName>
        <fullName evidence="1">Uncharacterized protein</fullName>
    </submittedName>
</protein>
<proteinExistence type="predicted"/>
<evidence type="ECO:0000313" key="1">
    <source>
        <dbReference type="EMBL" id="QHU22643.1"/>
    </source>
</evidence>
<name>A0A6C0KZE3_9ZZZZ</name>
<sequence>MDLAKALSDKNMTKRMSELTFNYVNSKHGKFTLETCILSILDENIPEDAVIPVGITCIRLIDKHSEVFDEMKSGLSSTMKQSIMDKISEKLS</sequence>